<evidence type="ECO:0000256" key="2">
    <source>
        <dbReference type="SAM" id="Phobius"/>
    </source>
</evidence>
<feature type="compositionally biased region" description="Gly residues" evidence="1">
    <location>
        <begin position="152"/>
        <end position="162"/>
    </location>
</feature>
<keyword evidence="2" id="KW-0812">Transmembrane</keyword>
<comment type="caution">
    <text evidence="3">The sequence shown here is derived from an EMBL/GenBank/DDBJ whole genome shotgun (WGS) entry which is preliminary data.</text>
</comment>
<keyword evidence="2" id="KW-1133">Transmembrane helix</keyword>
<proteinExistence type="predicted"/>
<sequence length="162" mass="18250">MSDHRKRVATAAPPPLFKQKSWSPDTFRDEAWLRRQDIHRNGRRSRSVTEEDLDELKGCIELGFGFDSPELDRKLSDTLPALGLFYAVNKSYSDSLTKSPPPTLFSSFFFVVLLLLSVLRWVFFVPDWEPSSDSQSRRRSSSGEGKVETVGASGGMFGEAID</sequence>
<keyword evidence="2" id="KW-0472">Membrane</keyword>
<dbReference type="AlphaFoldDB" id="A0AAP0NN21"/>
<evidence type="ECO:0000256" key="1">
    <source>
        <dbReference type="SAM" id="MobiDB-lite"/>
    </source>
</evidence>
<dbReference type="PANTHER" id="PTHR31865:SF1">
    <property type="entry name" value="INSERTASE, PUTATIVE (DUF1685)-RELATED"/>
    <property type="match status" value="1"/>
</dbReference>
<dbReference type="Proteomes" id="UP001419268">
    <property type="component" value="Unassembled WGS sequence"/>
</dbReference>
<feature type="region of interest" description="Disordered" evidence="1">
    <location>
        <begin position="129"/>
        <end position="162"/>
    </location>
</feature>
<name>A0AAP0NN21_9MAGN</name>
<gene>
    <name evidence="3" type="ORF">Scep_020297</name>
</gene>
<organism evidence="3 4">
    <name type="scientific">Stephania cephalantha</name>
    <dbReference type="NCBI Taxonomy" id="152367"/>
    <lineage>
        <taxon>Eukaryota</taxon>
        <taxon>Viridiplantae</taxon>
        <taxon>Streptophyta</taxon>
        <taxon>Embryophyta</taxon>
        <taxon>Tracheophyta</taxon>
        <taxon>Spermatophyta</taxon>
        <taxon>Magnoliopsida</taxon>
        <taxon>Ranunculales</taxon>
        <taxon>Menispermaceae</taxon>
        <taxon>Menispermoideae</taxon>
        <taxon>Cissampelideae</taxon>
        <taxon>Stephania</taxon>
    </lineage>
</organism>
<dbReference type="PANTHER" id="PTHR31865">
    <property type="entry name" value="OSJNBA0071G03.3 PROTEIN"/>
    <property type="match status" value="1"/>
</dbReference>
<reference evidence="3 4" key="1">
    <citation type="submission" date="2024-01" db="EMBL/GenBank/DDBJ databases">
        <title>Genome assemblies of Stephania.</title>
        <authorList>
            <person name="Yang L."/>
        </authorList>
    </citation>
    <scope>NUCLEOTIDE SEQUENCE [LARGE SCALE GENOMIC DNA]</scope>
    <source>
        <strain evidence="3">JXDWG</strain>
        <tissue evidence="3">Leaf</tissue>
    </source>
</reference>
<keyword evidence="4" id="KW-1185">Reference proteome</keyword>
<feature type="region of interest" description="Disordered" evidence="1">
    <location>
        <begin position="1"/>
        <end position="22"/>
    </location>
</feature>
<evidence type="ECO:0000313" key="4">
    <source>
        <dbReference type="Proteomes" id="UP001419268"/>
    </source>
</evidence>
<dbReference type="Pfam" id="PF07939">
    <property type="entry name" value="DUF1685"/>
    <property type="match status" value="1"/>
</dbReference>
<dbReference type="InterPro" id="IPR012881">
    <property type="entry name" value="DUF1685"/>
</dbReference>
<feature type="transmembrane region" description="Helical" evidence="2">
    <location>
        <begin position="104"/>
        <end position="123"/>
    </location>
</feature>
<protein>
    <submittedName>
        <fullName evidence="3">Uncharacterized protein</fullName>
    </submittedName>
</protein>
<dbReference type="EMBL" id="JBBNAG010000008">
    <property type="protein sequence ID" value="KAK9112778.1"/>
    <property type="molecule type" value="Genomic_DNA"/>
</dbReference>
<evidence type="ECO:0000313" key="3">
    <source>
        <dbReference type="EMBL" id="KAK9112778.1"/>
    </source>
</evidence>
<accession>A0AAP0NN21</accession>